<name>A0A5B7KGI9_PORTR</name>
<evidence type="ECO:0000313" key="3">
    <source>
        <dbReference type="Proteomes" id="UP000324222"/>
    </source>
</evidence>
<dbReference type="EMBL" id="VSRR010148089">
    <property type="protein sequence ID" value="MPD05857.1"/>
    <property type="molecule type" value="Genomic_DNA"/>
</dbReference>
<dbReference type="AlphaFoldDB" id="A0A5B7KGI9"/>
<keyword evidence="3" id="KW-1185">Reference proteome</keyword>
<protein>
    <submittedName>
        <fullName evidence="2">Uncharacterized protein</fullName>
    </submittedName>
</protein>
<accession>A0A5B7KGI9</accession>
<feature type="region of interest" description="Disordered" evidence="1">
    <location>
        <begin position="1"/>
        <end position="34"/>
    </location>
</feature>
<gene>
    <name evidence="2" type="ORF">E2C01_101626</name>
</gene>
<comment type="caution">
    <text evidence="2">The sequence shown here is derived from an EMBL/GenBank/DDBJ whole genome shotgun (WGS) entry which is preliminary data.</text>
</comment>
<proteinExistence type="predicted"/>
<evidence type="ECO:0000313" key="2">
    <source>
        <dbReference type="EMBL" id="MPD05857.1"/>
    </source>
</evidence>
<feature type="compositionally biased region" description="Basic and acidic residues" evidence="1">
    <location>
        <begin position="22"/>
        <end position="34"/>
    </location>
</feature>
<organism evidence="2 3">
    <name type="scientific">Portunus trituberculatus</name>
    <name type="common">Swimming crab</name>
    <name type="synonym">Neptunus trituberculatus</name>
    <dbReference type="NCBI Taxonomy" id="210409"/>
    <lineage>
        <taxon>Eukaryota</taxon>
        <taxon>Metazoa</taxon>
        <taxon>Ecdysozoa</taxon>
        <taxon>Arthropoda</taxon>
        <taxon>Crustacea</taxon>
        <taxon>Multicrustacea</taxon>
        <taxon>Malacostraca</taxon>
        <taxon>Eumalacostraca</taxon>
        <taxon>Eucarida</taxon>
        <taxon>Decapoda</taxon>
        <taxon>Pleocyemata</taxon>
        <taxon>Brachyura</taxon>
        <taxon>Eubrachyura</taxon>
        <taxon>Portunoidea</taxon>
        <taxon>Portunidae</taxon>
        <taxon>Portuninae</taxon>
        <taxon>Portunus</taxon>
    </lineage>
</organism>
<sequence>MKSQEQTAREEVTQARGNTRRRHDEGKERMEVDIRELEEKNNMWRGR</sequence>
<evidence type="ECO:0000256" key="1">
    <source>
        <dbReference type="SAM" id="MobiDB-lite"/>
    </source>
</evidence>
<reference evidence="2 3" key="1">
    <citation type="submission" date="2019-05" db="EMBL/GenBank/DDBJ databases">
        <title>Another draft genome of Portunus trituberculatus and its Hox gene families provides insights of decapod evolution.</title>
        <authorList>
            <person name="Jeong J.-H."/>
            <person name="Song I."/>
            <person name="Kim S."/>
            <person name="Choi T."/>
            <person name="Kim D."/>
            <person name="Ryu S."/>
            <person name="Kim W."/>
        </authorList>
    </citation>
    <scope>NUCLEOTIDE SEQUENCE [LARGE SCALE GENOMIC DNA]</scope>
    <source>
        <tissue evidence="2">Muscle</tissue>
    </source>
</reference>
<dbReference type="Proteomes" id="UP000324222">
    <property type="component" value="Unassembled WGS sequence"/>
</dbReference>